<organism evidence="2 3">
    <name type="scientific">Shewanella jiangmenensis</name>
    <dbReference type="NCBI Taxonomy" id="2837387"/>
    <lineage>
        <taxon>Bacteria</taxon>
        <taxon>Pseudomonadati</taxon>
        <taxon>Pseudomonadota</taxon>
        <taxon>Gammaproteobacteria</taxon>
        <taxon>Alteromonadales</taxon>
        <taxon>Shewanellaceae</taxon>
        <taxon>Shewanella</taxon>
    </lineage>
</organism>
<accession>A0ABS5V9X9</accession>
<dbReference type="PANTHER" id="PTHR38765">
    <property type="entry name" value="DUF484 DOMAIN-CONTAINING PROTEIN"/>
    <property type="match status" value="1"/>
</dbReference>
<feature type="coiled-coil region" evidence="1">
    <location>
        <begin position="48"/>
        <end position="82"/>
    </location>
</feature>
<keyword evidence="3" id="KW-1185">Reference proteome</keyword>
<dbReference type="Gene3D" id="3.30.450.40">
    <property type="match status" value="1"/>
</dbReference>
<dbReference type="EMBL" id="JAHEPS010000015">
    <property type="protein sequence ID" value="MBT1446554.1"/>
    <property type="molecule type" value="Genomic_DNA"/>
</dbReference>
<gene>
    <name evidence="2" type="ORF">KJI95_18830</name>
</gene>
<evidence type="ECO:0000256" key="1">
    <source>
        <dbReference type="SAM" id="Coils"/>
    </source>
</evidence>
<evidence type="ECO:0000313" key="3">
    <source>
        <dbReference type="Proteomes" id="UP001195903"/>
    </source>
</evidence>
<dbReference type="Pfam" id="PF04340">
    <property type="entry name" value="DUF484"/>
    <property type="match status" value="1"/>
</dbReference>
<keyword evidence="1" id="KW-0175">Coiled coil</keyword>
<dbReference type="InterPro" id="IPR029016">
    <property type="entry name" value="GAF-like_dom_sf"/>
</dbReference>
<protein>
    <submittedName>
        <fullName evidence="2">DUF484 family protein</fullName>
    </submittedName>
</protein>
<sequence length="211" mass="24443">MSDVELSAQPPFDELLIREYLLDNPDFFARYPEILLAMRLPHGERGTVSLVERRQELLRNRVNQLEEEITALMTEARRNEKIFRFNNELQFKLLECEDLGEVRQCLSEALMGELGFTHVRLITVHEKDSELGNISTNRLSRGYYFGRLTALESRRLFGAEVGSVALIRLSEHCGQVVFAIASQDPAHFHPEMDNLLLDQLRRLLDHLLPRL</sequence>
<name>A0ABS5V9X9_9GAMM</name>
<proteinExistence type="predicted"/>
<dbReference type="Proteomes" id="UP001195903">
    <property type="component" value="Unassembled WGS sequence"/>
</dbReference>
<dbReference type="PANTHER" id="PTHR38765:SF1">
    <property type="entry name" value="DUF484 DOMAIN-CONTAINING PROTEIN"/>
    <property type="match status" value="1"/>
</dbReference>
<dbReference type="InterPro" id="IPR007435">
    <property type="entry name" value="DUF484"/>
</dbReference>
<dbReference type="RefSeq" id="WP_214508753.1">
    <property type="nucleotide sequence ID" value="NZ_JAHEPS010000015.1"/>
</dbReference>
<reference evidence="2 3" key="1">
    <citation type="submission" date="2021-05" db="EMBL/GenBank/DDBJ databases">
        <title>Shewanella sp. JM162201.</title>
        <authorList>
            <person name="Xu S."/>
            <person name="Li A."/>
        </authorList>
    </citation>
    <scope>NUCLEOTIDE SEQUENCE [LARGE SCALE GENOMIC DNA]</scope>
    <source>
        <strain evidence="2 3">JM162201</strain>
    </source>
</reference>
<comment type="caution">
    <text evidence="2">The sequence shown here is derived from an EMBL/GenBank/DDBJ whole genome shotgun (WGS) entry which is preliminary data.</text>
</comment>
<evidence type="ECO:0000313" key="2">
    <source>
        <dbReference type="EMBL" id="MBT1446554.1"/>
    </source>
</evidence>